<dbReference type="Proteomes" id="UP000240010">
    <property type="component" value="Unassembled WGS sequence"/>
</dbReference>
<organism evidence="1 2">
    <name type="scientific">Methylobacter tundripaludum</name>
    <dbReference type="NCBI Taxonomy" id="173365"/>
    <lineage>
        <taxon>Bacteria</taxon>
        <taxon>Pseudomonadati</taxon>
        <taxon>Pseudomonadota</taxon>
        <taxon>Gammaproteobacteria</taxon>
        <taxon>Methylococcales</taxon>
        <taxon>Methylococcaceae</taxon>
        <taxon>Methylobacter</taxon>
    </lineage>
</organism>
<name>A0A2S6H904_9GAMM</name>
<proteinExistence type="predicted"/>
<dbReference type="AlphaFoldDB" id="A0A2S6H904"/>
<evidence type="ECO:0000313" key="2">
    <source>
        <dbReference type="Proteomes" id="UP000240010"/>
    </source>
</evidence>
<evidence type="ECO:0000313" key="1">
    <source>
        <dbReference type="EMBL" id="PPK73900.1"/>
    </source>
</evidence>
<comment type="caution">
    <text evidence="1">The sequence shown here is derived from an EMBL/GenBank/DDBJ whole genome shotgun (WGS) entry which is preliminary data.</text>
</comment>
<sequence>MATIDQLNLGGADSSDAHGNPYRSAISYRLQKESSLSFLEVMDGWEVESNKGSVTIVARTTDGLDRESTVDFGTERIQRCLDLIAFERLIYIELSGSGDEHMVLYIRDDQQVLEHFSTCDFSMGMSSQITVKDKDGNIIPNQPLPPSVWIPALRYYRLSQSSSNLYEAYRNLWLGLESLLSTIQPIANREKEGTWLRRALTHVTTNVNLQHYLPSTCTDVVDYLMNEQYVAMRCNLFHAKHEMTTDVTTIPNPERVSIAYGQLIMIWRVIAQHFTGVRSLGGGVVTYQGFKHMMDLTFASNLGMSCTGDPTPPNKGDTAVSPAGYPVIYFDETTYLSELTPGRVAIFGRLIFARHPSIPSLHRITSCIQDKMFNVSYIKGGLTLSGIDLFESIQVIRLHNQGTPRTQF</sequence>
<dbReference type="RefSeq" id="WP_146086250.1">
    <property type="nucleotide sequence ID" value="NZ_PTIZ01000013.1"/>
</dbReference>
<dbReference type="EMBL" id="PTIZ01000013">
    <property type="protein sequence ID" value="PPK73900.1"/>
    <property type="molecule type" value="Genomic_DNA"/>
</dbReference>
<accession>A0A2S6H904</accession>
<protein>
    <submittedName>
        <fullName evidence="1">Uncharacterized protein</fullName>
    </submittedName>
</protein>
<gene>
    <name evidence="1" type="ORF">B0F87_11311</name>
</gene>
<reference evidence="1 2" key="1">
    <citation type="submission" date="2018-02" db="EMBL/GenBank/DDBJ databases">
        <title>Subsurface microbial communities from deep shales in Ohio and West Virginia, USA.</title>
        <authorList>
            <person name="Wrighton K."/>
        </authorList>
    </citation>
    <scope>NUCLEOTIDE SEQUENCE [LARGE SCALE GENOMIC DNA]</scope>
    <source>
        <strain evidence="1 2">OWC-DMM</strain>
    </source>
</reference>